<dbReference type="RefSeq" id="WP_247633536.1">
    <property type="nucleotide sequence ID" value="NZ_CP078077.1"/>
</dbReference>
<name>A0ABY4IN19_9MICO</name>
<proteinExistence type="predicted"/>
<evidence type="ECO:0000313" key="1">
    <source>
        <dbReference type="EMBL" id="UPL14019.1"/>
    </source>
</evidence>
<sequence>MYSSIALPTTDEWTPYDLSMWQQAGAQLRVALDFTQTAAATLDPLVDETEWSSDGLRSLHETMGEQRGLVALEVMILESTEAEQRAAGLG</sequence>
<accession>A0ABY4IN19</accession>
<gene>
    <name evidence="1" type="ORF">KV396_05805</name>
</gene>
<dbReference type="EMBL" id="CP078077">
    <property type="protein sequence ID" value="UPL14019.1"/>
    <property type="molecule type" value="Genomic_DNA"/>
</dbReference>
<evidence type="ECO:0000313" key="2">
    <source>
        <dbReference type="Proteomes" id="UP000831963"/>
    </source>
</evidence>
<protein>
    <submittedName>
        <fullName evidence="1">Uncharacterized protein</fullName>
    </submittedName>
</protein>
<keyword evidence="2" id="KW-1185">Reference proteome</keyword>
<reference evidence="1 2" key="1">
    <citation type="submission" date="2021-06" db="EMBL/GenBank/DDBJ databases">
        <title>Genome-based taxonomic framework of Microbacterium strains isolated from marine environment, the description of four new species and reclassification of four preexisting species.</title>
        <authorList>
            <person name="Lee S.D."/>
            <person name="Kim S.-M."/>
            <person name="Byeon Y.-S."/>
            <person name="Yang H.L."/>
            <person name="Kim I.S."/>
        </authorList>
    </citation>
    <scope>NUCLEOTIDE SEQUENCE [LARGE SCALE GENOMIC DNA]</scope>
    <source>
        <strain evidence="1 2">SSW1-36</strain>
    </source>
</reference>
<organism evidence="1 2">
    <name type="scientific">Microbacterium galbinum</name>
    <dbReference type="NCBI Taxonomy" id="2851646"/>
    <lineage>
        <taxon>Bacteria</taxon>
        <taxon>Bacillati</taxon>
        <taxon>Actinomycetota</taxon>
        <taxon>Actinomycetes</taxon>
        <taxon>Micrococcales</taxon>
        <taxon>Microbacteriaceae</taxon>
        <taxon>Microbacterium</taxon>
    </lineage>
</organism>
<dbReference type="Proteomes" id="UP000831963">
    <property type="component" value="Chromosome"/>
</dbReference>